<organism evidence="1 2">
    <name type="scientific">Pluteus cervinus</name>
    <dbReference type="NCBI Taxonomy" id="181527"/>
    <lineage>
        <taxon>Eukaryota</taxon>
        <taxon>Fungi</taxon>
        <taxon>Dikarya</taxon>
        <taxon>Basidiomycota</taxon>
        <taxon>Agaricomycotina</taxon>
        <taxon>Agaricomycetes</taxon>
        <taxon>Agaricomycetidae</taxon>
        <taxon>Agaricales</taxon>
        <taxon>Pluteineae</taxon>
        <taxon>Pluteaceae</taxon>
        <taxon>Pluteus</taxon>
    </lineage>
</organism>
<sequence length="282" mass="31855">MAHDNASSEDLGGVFSWKRQQGMSYGLYPLLAPTRTDISGWEGIPHFDEVPSTWANFSNIDGRLLSKSETQGASFNDDLAAQLLPASSQDSQCQTRTTPTDEDEDSREPSADFDQNQMDVDLPEEEDLPLLSIATSPPTSFQIMPTTSLNITNPDPTAIPTDNKDGHIWLRNFKHWAKKQYASLKGTDVYIPLSNIQTYFEKKVRTPPPTLKQVLIEVDESEGESLANFTRWFIWSLETSYSPSMLRTWFSDSDKIRNVHLTIKLLQALNQELTSRYSVQDT</sequence>
<dbReference type="EMBL" id="ML208886">
    <property type="protein sequence ID" value="TFK59823.1"/>
    <property type="molecule type" value="Genomic_DNA"/>
</dbReference>
<accession>A0ACD3A1Y0</accession>
<reference evidence="1 2" key="1">
    <citation type="journal article" date="2019" name="Nat. Ecol. Evol.">
        <title>Megaphylogeny resolves global patterns of mushroom evolution.</title>
        <authorList>
            <person name="Varga T."/>
            <person name="Krizsan K."/>
            <person name="Foldi C."/>
            <person name="Dima B."/>
            <person name="Sanchez-Garcia M."/>
            <person name="Sanchez-Ramirez S."/>
            <person name="Szollosi G.J."/>
            <person name="Szarkandi J.G."/>
            <person name="Papp V."/>
            <person name="Albert L."/>
            <person name="Andreopoulos W."/>
            <person name="Angelini C."/>
            <person name="Antonin V."/>
            <person name="Barry K.W."/>
            <person name="Bougher N.L."/>
            <person name="Buchanan P."/>
            <person name="Buyck B."/>
            <person name="Bense V."/>
            <person name="Catcheside P."/>
            <person name="Chovatia M."/>
            <person name="Cooper J."/>
            <person name="Damon W."/>
            <person name="Desjardin D."/>
            <person name="Finy P."/>
            <person name="Geml J."/>
            <person name="Haridas S."/>
            <person name="Hughes K."/>
            <person name="Justo A."/>
            <person name="Karasinski D."/>
            <person name="Kautmanova I."/>
            <person name="Kiss B."/>
            <person name="Kocsube S."/>
            <person name="Kotiranta H."/>
            <person name="LaButti K.M."/>
            <person name="Lechner B.E."/>
            <person name="Liimatainen K."/>
            <person name="Lipzen A."/>
            <person name="Lukacs Z."/>
            <person name="Mihaltcheva S."/>
            <person name="Morgado L.N."/>
            <person name="Niskanen T."/>
            <person name="Noordeloos M.E."/>
            <person name="Ohm R.A."/>
            <person name="Ortiz-Santana B."/>
            <person name="Ovrebo C."/>
            <person name="Racz N."/>
            <person name="Riley R."/>
            <person name="Savchenko A."/>
            <person name="Shiryaev A."/>
            <person name="Soop K."/>
            <person name="Spirin V."/>
            <person name="Szebenyi C."/>
            <person name="Tomsovsky M."/>
            <person name="Tulloss R.E."/>
            <person name="Uehling J."/>
            <person name="Grigoriev I.V."/>
            <person name="Vagvolgyi C."/>
            <person name="Papp T."/>
            <person name="Martin F.M."/>
            <person name="Miettinen O."/>
            <person name="Hibbett D.S."/>
            <person name="Nagy L.G."/>
        </authorList>
    </citation>
    <scope>NUCLEOTIDE SEQUENCE [LARGE SCALE GENOMIC DNA]</scope>
    <source>
        <strain evidence="1 2">NL-1719</strain>
    </source>
</reference>
<gene>
    <name evidence="1" type="ORF">BDN72DRAFT_905509</name>
</gene>
<protein>
    <submittedName>
        <fullName evidence="1">Uncharacterized protein</fullName>
    </submittedName>
</protein>
<name>A0ACD3A1Y0_9AGAR</name>
<dbReference type="Proteomes" id="UP000308600">
    <property type="component" value="Unassembled WGS sequence"/>
</dbReference>
<evidence type="ECO:0000313" key="1">
    <source>
        <dbReference type="EMBL" id="TFK59823.1"/>
    </source>
</evidence>
<keyword evidence="2" id="KW-1185">Reference proteome</keyword>
<proteinExistence type="predicted"/>
<evidence type="ECO:0000313" key="2">
    <source>
        <dbReference type="Proteomes" id="UP000308600"/>
    </source>
</evidence>